<dbReference type="InterPro" id="IPR002052">
    <property type="entry name" value="DNA_methylase_N6_adenine_CS"/>
</dbReference>
<dbReference type="GO" id="GO:0003677">
    <property type="term" value="F:DNA binding"/>
    <property type="evidence" value="ECO:0007669"/>
    <property type="project" value="InterPro"/>
</dbReference>
<evidence type="ECO:0000256" key="4">
    <source>
        <dbReference type="ARBA" id="ARBA00022679"/>
    </source>
</evidence>
<sequence>MSQIIAENVLWGAAEKLRDKCDPADYKNIVLGLVFLKYVSDKYSAKYKELSKYNDGREDDEDYYISEHVFIVPKNALWSEISKYTKSNKIDPETGKTYNLGQLIDMAFVELEKHNDQLKNILPKTYSKSDLDKDTLGELVDFFTNNLNMEGVDGDFFGQVYEFYIGAFAKKIPTKGGEFFTPKSLVELMVDILEPYRGRVYDPCCGSGGMFVQCSKFVKEHQGNVDDISIFGQESNPGTWKMAKMNLAIRGLEGNLGSSNGDSFTDDKHKDLRADYILANPPYNLKSYWKSTLEGDPRWIFGRPNDKDANYAWLSLMYSKLAPNKGKAAILMPNGATTSNQKDDYNLRKNMVEMGKVDAIIALPNKLFYNVSISVQCWILNAAKTDKDILFVDAGDKGKLISKKIRVLENEDINLIVDTYKKFKNDEFNEGIPGFAKVASLSEIQEKDYSLNPGRYVGTDESNKLSDEEIKEQLKLATNELLELMKKGEELENKVKEILLNEIK</sequence>
<evidence type="ECO:0000313" key="12">
    <source>
        <dbReference type="Proteomes" id="UP000502118"/>
    </source>
</evidence>
<dbReference type="Gene3D" id="1.20.1260.30">
    <property type="match status" value="1"/>
</dbReference>
<evidence type="ECO:0000256" key="5">
    <source>
        <dbReference type="ARBA" id="ARBA00022691"/>
    </source>
</evidence>
<dbReference type="Pfam" id="PF12161">
    <property type="entry name" value="HsdM_N"/>
    <property type="match status" value="1"/>
</dbReference>
<protein>
    <recommendedName>
        <fullName evidence="2">site-specific DNA-methyltransferase (adenine-specific)</fullName>
        <ecNumber evidence="2">2.1.1.72</ecNumber>
    </recommendedName>
</protein>
<dbReference type="Proteomes" id="UP000502118">
    <property type="component" value="Chromosome"/>
</dbReference>
<gene>
    <name evidence="11" type="ORF">HLA92_01820</name>
</gene>
<comment type="catalytic activity">
    <reaction evidence="7">
        <text>a 2'-deoxyadenosine in DNA + S-adenosyl-L-methionine = an N(6)-methyl-2'-deoxyadenosine in DNA + S-adenosyl-L-homocysteine + H(+)</text>
        <dbReference type="Rhea" id="RHEA:15197"/>
        <dbReference type="Rhea" id="RHEA-COMP:12418"/>
        <dbReference type="Rhea" id="RHEA-COMP:12419"/>
        <dbReference type="ChEBI" id="CHEBI:15378"/>
        <dbReference type="ChEBI" id="CHEBI:57856"/>
        <dbReference type="ChEBI" id="CHEBI:59789"/>
        <dbReference type="ChEBI" id="CHEBI:90615"/>
        <dbReference type="ChEBI" id="CHEBI:90616"/>
        <dbReference type="EC" id="2.1.1.72"/>
    </reaction>
</comment>
<feature type="domain" description="DNA methylase adenine-specific" evidence="9">
    <location>
        <begin position="154"/>
        <end position="463"/>
    </location>
</feature>
<reference evidence="11 12" key="1">
    <citation type="submission" date="2020-05" db="EMBL/GenBank/DDBJ databases">
        <title>Novel Mycoplasma species detected in Mirounga angustirostris (northern elephant seal) from the USA.</title>
        <authorList>
            <person name="Volokhov D.V."/>
        </authorList>
    </citation>
    <scope>NUCLEOTIDE SEQUENCE [LARGE SCALE GENOMIC DNA]</scope>
    <source>
        <strain evidence="11 12">Mirounga ES2806-NAS</strain>
    </source>
</reference>
<dbReference type="AlphaFoldDB" id="A0A6M4JAZ9"/>
<evidence type="ECO:0000256" key="8">
    <source>
        <dbReference type="SAM" id="Coils"/>
    </source>
</evidence>
<accession>A0A6M4JAZ9</accession>
<dbReference type="GO" id="GO:0032259">
    <property type="term" value="P:methylation"/>
    <property type="evidence" value="ECO:0007669"/>
    <property type="project" value="UniProtKB-KW"/>
</dbReference>
<dbReference type="Pfam" id="PF02384">
    <property type="entry name" value="N6_Mtase"/>
    <property type="match status" value="1"/>
</dbReference>
<dbReference type="GO" id="GO:0009007">
    <property type="term" value="F:site-specific DNA-methyltransferase (adenine-specific) activity"/>
    <property type="evidence" value="ECO:0007669"/>
    <property type="project" value="UniProtKB-EC"/>
</dbReference>
<evidence type="ECO:0000256" key="6">
    <source>
        <dbReference type="ARBA" id="ARBA00022747"/>
    </source>
</evidence>
<evidence type="ECO:0000313" key="11">
    <source>
        <dbReference type="EMBL" id="QJR44164.1"/>
    </source>
</evidence>
<dbReference type="GO" id="GO:0009307">
    <property type="term" value="P:DNA restriction-modification system"/>
    <property type="evidence" value="ECO:0007669"/>
    <property type="project" value="UniProtKB-KW"/>
</dbReference>
<evidence type="ECO:0000256" key="7">
    <source>
        <dbReference type="ARBA" id="ARBA00047942"/>
    </source>
</evidence>
<dbReference type="PROSITE" id="PS00092">
    <property type="entry name" value="N6_MTASE"/>
    <property type="match status" value="1"/>
</dbReference>
<dbReference type="EMBL" id="CP053097">
    <property type="protein sequence ID" value="QJR44164.1"/>
    <property type="molecule type" value="Genomic_DNA"/>
</dbReference>
<keyword evidence="8" id="KW-0175">Coiled coil</keyword>
<evidence type="ECO:0000259" key="9">
    <source>
        <dbReference type="Pfam" id="PF02384"/>
    </source>
</evidence>
<dbReference type="InterPro" id="IPR038333">
    <property type="entry name" value="T1MK-like_N_sf"/>
</dbReference>
<evidence type="ECO:0000256" key="2">
    <source>
        <dbReference type="ARBA" id="ARBA00011900"/>
    </source>
</evidence>
<dbReference type="PANTHER" id="PTHR42998:SF1">
    <property type="entry name" value="TYPE I RESTRICTION ENZYME HINDI METHYLASE SUBUNIT"/>
    <property type="match status" value="1"/>
</dbReference>
<keyword evidence="12" id="KW-1185">Reference proteome</keyword>
<dbReference type="InterPro" id="IPR029063">
    <property type="entry name" value="SAM-dependent_MTases_sf"/>
</dbReference>
<dbReference type="KEGG" id="mmio:HLA92_01820"/>
<feature type="domain" description="N6 adenine-specific DNA methyltransferase N-terminal" evidence="10">
    <location>
        <begin position="7"/>
        <end position="141"/>
    </location>
</feature>
<organism evidence="11 12">
    <name type="scientific">Mycoplasma miroungirhinis</name>
    <dbReference type="NCBI Taxonomy" id="754516"/>
    <lineage>
        <taxon>Bacteria</taxon>
        <taxon>Bacillati</taxon>
        <taxon>Mycoplasmatota</taxon>
        <taxon>Mollicutes</taxon>
        <taxon>Mycoplasmataceae</taxon>
        <taxon>Mycoplasma</taxon>
    </lineage>
</organism>
<dbReference type="Gene3D" id="3.40.50.150">
    <property type="entry name" value="Vaccinia Virus protein VP39"/>
    <property type="match status" value="1"/>
</dbReference>
<keyword evidence="3 11" id="KW-0489">Methyltransferase</keyword>
<dbReference type="PRINTS" id="PR00507">
    <property type="entry name" value="N12N6MTFRASE"/>
</dbReference>
<keyword evidence="5" id="KW-0949">S-adenosyl-L-methionine</keyword>
<keyword evidence="6" id="KW-0680">Restriction system</keyword>
<dbReference type="PANTHER" id="PTHR42998">
    <property type="entry name" value="TYPE I RESTRICTION ENZYME HINDVIIP M PROTEIN-RELATED"/>
    <property type="match status" value="1"/>
</dbReference>
<keyword evidence="4 11" id="KW-0808">Transferase</keyword>
<dbReference type="InterPro" id="IPR003356">
    <property type="entry name" value="DNA_methylase_A-5"/>
</dbReference>
<dbReference type="InterPro" id="IPR022749">
    <property type="entry name" value="D12N6_MeTrfase_N"/>
</dbReference>
<dbReference type="REBASE" id="395293">
    <property type="entry name" value="M.MmyNASORF1820P"/>
</dbReference>
<dbReference type="SUPFAM" id="SSF53335">
    <property type="entry name" value="S-adenosyl-L-methionine-dependent methyltransferases"/>
    <property type="match status" value="1"/>
</dbReference>
<evidence type="ECO:0000256" key="3">
    <source>
        <dbReference type="ARBA" id="ARBA00022603"/>
    </source>
</evidence>
<comment type="similarity">
    <text evidence="1">Belongs to the N(4)/N(6)-methyltransferase family.</text>
</comment>
<dbReference type="RefSeq" id="WP_171112964.1">
    <property type="nucleotide sequence ID" value="NZ_CP053097.1"/>
</dbReference>
<dbReference type="InterPro" id="IPR052916">
    <property type="entry name" value="Type-I_RE_MTase_Subunit"/>
</dbReference>
<dbReference type="GO" id="GO:0008170">
    <property type="term" value="F:N-methyltransferase activity"/>
    <property type="evidence" value="ECO:0007669"/>
    <property type="project" value="InterPro"/>
</dbReference>
<proteinExistence type="inferred from homology"/>
<evidence type="ECO:0000259" key="10">
    <source>
        <dbReference type="Pfam" id="PF12161"/>
    </source>
</evidence>
<name>A0A6M4JAZ9_9MOLU</name>
<dbReference type="EC" id="2.1.1.72" evidence="2"/>
<evidence type="ECO:0000256" key="1">
    <source>
        <dbReference type="ARBA" id="ARBA00006594"/>
    </source>
</evidence>
<feature type="coiled-coil region" evidence="8">
    <location>
        <begin position="467"/>
        <end position="501"/>
    </location>
</feature>